<evidence type="ECO:0000313" key="4">
    <source>
        <dbReference type="EMBL" id="CAH9145350.1"/>
    </source>
</evidence>
<dbReference type="EMBL" id="CAMAPF010001073">
    <property type="protein sequence ID" value="CAH9145350.1"/>
    <property type="molecule type" value="Genomic_DNA"/>
</dbReference>
<dbReference type="InterPro" id="IPR025452">
    <property type="entry name" value="DUF4218"/>
</dbReference>
<dbReference type="InterPro" id="IPR004242">
    <property type="entry name" value="Transposase_21"/>
</dbReference>
<organism evidence="4 5">
    <name type="scientific">Cuscuta epithymum</name>
    <dbReference type="NCBI Taxonomy" id="186058"/>
    <lineage>
        <taxon>Eukaryota</taxon>
        <taxon>Viridiplantae</taxon>
        <taxon>Streptophyta</taxon>
        <taxon>Embryophyta</taxon>
        <taxon>Tracheophyta</taxon>
        <taxon>Spermatophyta</taxon>
        <taxon>Magnoliopsida</taxon>
        <taxon>eudicotyledons</taxon>
        <taxon>Gunneridae</taxon>
        <taxon>Pentapetalae</taxon>
        <taxon>asterids</taxon>
        <taxon>lamiids</taxon>
        <taxon>Solanales</taxon>
        <taxon>Convolvulaceae</taxon>
        <taxon>Cuscuteae</taxon>
        <taxon>Cuscuta</taxon>
        <taxon>Cuscuta subgen. Cuscuta</taxon>
    </lineage>
</organism>
<dbReference type="Pfam" id="PF13952">
    <property type="entry name" value="DUF4216"/>
    <property type="match status" value="1"/>
</dbReference>
<feature type="region of interest" description="Disordered" evidence="1">
    <location>
        <begin position="728"/>
        <end position="769"/>
    </location>
</feature>
<sequence length="769" mass="88744">MCPKRKIDIYLQPLIDELKHLWDEGSRTYDVAKNEMFSMRAVLMWTISDFPAYGMLSGWSTAGVLGCPICMENSKAFHLKYGGKACYFDCHRQFLPRNHSYRRDVSSFTKGRKETSRPPIRLSGTQIYDRVAVMDTVVDDPHELPEGYGTTHKWTKKSIFWDLPYWKNLLVRHNLDVMHIEKNVFDNLFYTIMNDKERTKDNLKARKDVGIYCDRPNIGVTSDFVDKINKAVYTVTTEQKKVILAWIASIRFPDGYTSNFRRCISADSLRVVHMKSHDCHVFMQRLITIAFREMLPKTVWQLIAELSQVFQTLCTRVVDVELLKQLEKSVILLLCNMEKIFPPGFFTASVHLIAHLPYEARVCGSVQYRWMYMFERFLGSLKKKITNKAHIEASICSAYIFEELSMFSSYYFETPIRSKRIRHSRNNVAASSSSSSMRFSIFNHPGRGHGKSTLRYIVGEELKVAYTYILLNCAEVRPYYEMFSNFIESQGHMNVDHIIARDFSEWFSAYVKNPYNGVSDPLITALACGLNARAQSRPAYIVGGYTFHTRSYGIRKKTYNSGVCVRSSNYNNSSTDWIGTLEEVLEVEILSPLKLQVVLFNCTWVDPLRGMRAHEKYNIVDVKLDCVYRVFEPFILAEQATQVFFLEYPMGRTAALRGWKCACKVRARNDIQGEWKRVDDEPYQVEETEPPPIVEIMEGLIELQDPGIEIDIPLVEVLQAIPTDDIAQNVSEYAEEYGDEDERGEEDNNQSDPDEVICEEDDNSSDGEV</sequence>
<evidence type="ECO:0000256" key="1">
    <source>
        <dbReference type="SAM" id="MobiDB-lite"/>
    </source>
</evidence>
<feature type="domain" description="DUF4218" evidence="3">
    <location>
        <begin position="313"/>
        <end position="426"/>
    </location>
</feature>
<proteinExistence type="predicted"/>
<feature type="domain" description="DUF4216" evidence="2">
    <location>
        <begin position="595"/>
        <end position="652"/>
    </location>
</feature>
<dbReference type="Pfam" id="PF02992">
    <property type="entry name" value="Transposase_21"/>
    <property type="match status" value="1"/>
</dbReference>
<dbReference type="AlphaFoldDB" id="A0AAV0GC21"/>
<protein>
    <recommendedName>
        <fullName evidence="6">DUF4218 domain-containing protein</fullName>
    </recommendedName>
</protein>
<gene>
    <name evidence="4" type="ORF">CEPIT_LOCUS42150</name>
</gene>
<dbReference type="PANTHER" id="PTHR48258">
    <property type="entry name" value="DUF4218 DOMAIN-CONTAINING PROTEIN-RELATED"/>
    <property type="match status" value="1"/>
</dbReference>
<dbReference type="Proteomes" id="UP001152523">
    <property type="component" value="Unassembled WGS sequence"/>
</dbReference>
<evidence type="ECO:0008006" key="6">
    <source>
        <dbReference type="Google" id="ProtNLM"/>
    </source>
</evidence>
<evidence type="ECO:0000313" key="5">
    <source>
        <dbReference type="Proteomes" id="UP001152523"/>
    </source>
</evidence>
<keyword evidence="5" id="KW-1185">Reference proteome</keyword>
<feature type="compositionally biased region" description="Acidic residues" evidence="1">
    <location>
        <begin position="733"/>
        <end position="769"/>
    </location>
</feature>
<name>A0AAV0GC21_9ASTE</name>
<comment type="caution">
    <text evidence="4">The sequence shown here is derived from an EMBL/GenBank/DDBJ whole genome shotgun (WGS) entry which is preliminary data.</text>
</comment>
<accession>A0AAV0GC21</accession>
<evidence type="ECO:0000259" key="3">
    <source>
        <dbReference type="Pfam" id="PF13960"/>
    </source>
</evidence>
<reference evidence="4" key="1">
    <citation type="submission" date="2022-07" db="EMBL/GenBank/DDBJ databases">
        <authorList>
            <person name="Macas J."/>
            <person name="Novak P."/>
            <person name="Neumann P."/>
        </authorList>
    </citation>
    <scope>NUCLEOTIDE SEQUENCE</scope>
</reference>
<dbReference type="PANTHER" id="PTHR48258:SF4">
    <property type="entry name" value="DUF4216 DOMAIN-CONTAINING PROTEIN"/>
    <property type="match status" value="1"/>
</dbReference>
<dbReference type="InterPro" id="IPR025312">
    <property type="entry name" value="DUF4216"/>
</dbReference>
<evidence type="ECO:0000259" key="2">
    <source>
        <dbReference type="Pfam" id="PF13952"/>
    </source>
</evidence>
<dbReference type="Pfam" id="PF13960">
    <property type="entry name" value="DUF4218"/>
    <property type="match status" value="1"/>
</dbReference>